<organism evidence="3 4">
    <name type="scientific">Corynebacterium provencense</name>
    <dbReference type="NCBI Taxonomy" id="1737425"/>
    <lineage>
        <taxon>Bacteria</taxon>
        <taxon>Bacillati</taxon>
        <taxon>Actinomycetota</taxon>
        <taxon>Actinomycetes</taxon>
        <taxon>Mycobacteriales</taxon>
        <taxon>Corynebacteriaceae</taxon>
        <taxon>Corynebacterium</taxon>
    </lineage>
</organism>
<gene>
    <name evidence="3" type="ORF">Csp1_03840</name>
</gene>
<evidence type="ECO:0000313" key="4">
    <source>
        <dbReference type="Proteomes" id="UP000247696"/>
    </source>
</evidence>
<feature type="transmembrane region" description="Helical" evidence="2">
    <location>
        <begin position="40"/>
        <end position="62"/>
    </location>
</feature>
<dbReference type="SUPFAM" id="SSF56601">
    <property type="entry name" value="beta-lactamase/transpeptidase-like"/>
    <property type="match status" value="1"/>
</dbReference>
<dbReference type="AlphaFoldDB" id="A0A2Z3YT40"/>
<protein>
    <submittedName>
        <fullName evidence="3">Uncharacterized protein</fullName>
    </submittedName>
</protein>
<accession>A0A2Z3YT40</accession>
<evidence type="ECO:0000256" key="2">
    <source>
        <dbReference type="SAM" id="Phobius"/>
    </source>
</evidence>
<keyword evidence="4" id="KW-1185">Reference proteome</keyword>
<feature type="region of interest" description="Disordered" evidence="1">
    <location>
        <begin position="1"/>
        <end position="35"/>
    </location>
</feature>
<dbReference type="EMBL" id="CP024988">
    <property type="protein sequence ID" value="AWT25207.1"/>
    <property type="molecule type" value="Genomic_DNA"/>
</dbReference>
<sequence length="370" mass="38347">MVMGVGSRKEHHLRDGEEPDAEFRGTPDPAGTESAGADRVGLWVLGAILLLILSVAVFVSALRDSPDNSRSGTPPQAALQSAAAQAARPTSDDQAESVTTRIVTLVADVEKRYDVSVGVSLRAGGGVVHVGAVQDLRAWSTVKVPVALAAVQKSLEDSPGDSAEDSPEDSDGADLAEDLRLALGMSDNDAALRLWQTLGTDEQSSAAVDAVFREAGDPTDAEGDRGREDYGGFGDVHWSLDNQVIFANRLACLDGSAPVLDQMGQVVPEHRRGLGLLPGARFKGGWGGEPDGNYLLREFGLVGERGSQVPLAVAVLSRDGSDATARQASGALAEAMEPLIAELPGLGGKAECQVPDSVPAASTAAPVDQT</sequence>
<keyword evidence="2" id="KW-0812">Transmembrane</keyword>
<dbReference type="KEGG" id="cpre:Csp1_03840"/>
<name>A0A2Z3YT40_9CORY</name>
<dbReference type="InterPro" id="IPR012338">
    <property type="entry name" value="Beta-lactam/transpept-like"/>
</dbReference>
<feature type="region of interest" description="Disordered" evidence="1">
    <location>
        <begin position="64"/>
        <end position="97"/>
    </location>
</feature>
<keyword evidence="2" id="KW-1133">Transmembrane helix</keyword>
<evidence type="ECO:0000256" key="1">
    <source>
        <dbReference type="SAM" id="MobiDB-lite"/>
    </source>
</evidence>
<keyword evidence="2" id="KW-0472">Membrane</keyword>
<proteinExistence type="predicted"/>
<dbReference type="Gene3D" id="3.40.710.10">
    <property type="entry name" value="DD-peptidase/beta-lactamase superfamily"/>
    <property type="match status" value="1"/>
</dbReference>
<evidence type="ECO:0000313" key="3">
    <source>
        <dbReference type="EMBL" id="AWT25207.1"/>
    </source>
</evidence>
<feature type="compositionally biased region" description="Low complexity" evidence="1">
    <location>
        <begin position="76"/>
        <end position="87"/>
    </location>
</feature>
<dbReference type="Proteomes" id="UP000247696">
    <property type="component" value="Chromosome"/>
</dbReference>
<feature type="compositionally biased region" description="Basic and acidic residues" evidence="1">
    <location>
        <begin position="12"/>
        <end position="25"/>
    </location>
</feature>
<reference evidence="4" key="1">
    <citation type="submission" date="2017-11" db="EMBL/GenBank/DDBJ databases">
        <title>Otitis media/interna in a cat caused by the recently described species Corynebacterium provencense.</title>
        <authorList>
            <person name="Kittl S."/>
            <person name="Brodard I."/>
            <person name="Rychener L."/>
            <person name="Jores J."/>
            <person name="Roosje P."/>
            <person name="Gobeli Brawand S."/>
        </authorList>
    </citation>
    <scope>NUCLEOTIDE SEQUENCE [LARGE SCALE GENOMIC DNA]</scope>
    <source>
        <strain evidence="4">17KM38</strain>
    </source>
</reference>
<dbReference type="STRING" id="1737425.GCA_900049755_02255"/>